<dbReference type="Proteomes" id="UP000029780">
    <property type="component" value="Segment"/>
</dbReference>
<keyword evidence="2" id="KW-0347">Helicase</keyword>
<dbReference type="EMBL" id="GU071086">
    <property type="protein sequence ID" value="ADB03965.1"/>
    <property type="molecule type" value="Genomic_DNA"/>
</dbReference>
<keyword evidence="2" id="KW-0067">ATP-binding</keyword>
<dbReference type="GO" id="GO:0004386">
    <property type="term" value="F:helicase activity"/>
    <property type="evidence" value="ECO:0007669"/>
    <property type="project" value="UniProtKB-KW"/>
</dbReference>
<gene>
    <name evidence="2" type="ORF">MAR_ORF184</name>
</gene>
<organismHost>
    <name type="scientific">Acanthamoeba</name>
    <dbReference type="NCBI Taxonomy" id="5754"/>
</organismHost>
<keyword evidence="2" id="KW-0378">Hydrolase</keyword>
<accession>D2XAI8</accession>
<evidence type="ECO:0000259" key="1">
    <source>
        <dbReference type="Pfam" id="PF02399"/>
    </source>
</evidence>
<dbReference type="InterPro" id="IPR027417">
    <property type="entry name" value="P-loop_NTPase"/>
</dbReference>
<dbReference type="GO" id="GO:0006260">
    <property type="term" value="P:DNA replication"/>
    <property type="evidence" value="ECO:0007669"/>
    <property type="project" value="InterPro"/>
</dbReference>
<protein>
    <submittedName>
        <fullName evidence="2">Helicase origin-binding-protein</fullName>
    </submittedName>
</protein>
<keyword evidence="3" id="KW-1185">Reference proteome</keyword>
<dbReference type="RefSeq" id="YP_003406927.1">
    <property type="nucleotide sequence ID" value="NC_013756.1"/>
</dbReference>
<evidence type="ECO:0000313" key="2">
    <source>
        <dbReference type="EMBL" id="ADB03965.1"/>
    </source>
</evidence>
<dbReference type="KEGG" id="vg:8746421"/>
<dbReference type="InterPro" id="IPR003450">
    <property type="entry name" value="Replication_origin-bd"/>
</dbReference>
<dbReference type="Pfam" id="PF02399">
    <property type="entry name" value="Herpes_ori_bp"/>
    <property type="match status" value="2"/>
</dbReference>
<organism evidence="2 3">
    <name type="scientific">Marseillevirus marseillevirus</name>
    <name type="common">GBM</name>
    <dbReference type="NCBI Taxonomy" id="694581"/>
    <lineage>
        <taxon>Viruses</taxon>
        <taxon>Varidnaviria</taxon>
        <taxon>Bamfordvirae</taxon>
        <taxon>Nucleocytoviricota</taxon>
        <taxon>Megaviricetes</taxon>
        <taxon>Pimascovirales</taxon>
        <taxon>Pimascovirales incertae sedis</taxon>
        <taxon>Marseilleviridae</taxon>
        <taxon>Marseillevirus</taxon>
        <taxon>Marseillevirus massiliense</taxon>
    </lineage>
</organism>
<keyword evidence="2" id="KW-0547">Nucleotide-binding</keyword>
<name>D2XAI8_GBMV</name>
<evidence type="ECO:0000313" key="3">
    <source>
        <dbReference type="Proteomes" id="UP000029780"/>
    </source>
</evidence>
<proteinExistence type="predicted"/>
<dbReference type="OrthoDB" id="680at10239"/>
<dbReference type="GO" id="GO:0005524">
    <property type="term" value="F:ATP binding"/>
    <property type="evidence" value="ECO:0007669"/>
    <property type="project" value="InterPro"/>
</dbReference>
<dbReference type="SUPFAM" id="SSF52540">
    <property type="entry name" value="P-loop containing nucleoside triphosphate hydrolases"/>
    <property type="match status" value="1"/>
</dbReference>
<dbReference type="GO" id="GO:0003688">
    <property type="term" value="F:DNA replication origin binding"/>
    <property type="evidence" value="ECO:0007669"/>
    <property type="project" value="InterPro"/>
</dbReference>
<feature type="domain" description="Replication origin-binding protein" evidence="1">
    <location>
        <begin position="747"/>
        <end position="807"/>
    </location>
</feature>
<reference evidence="2 3" key="1">
    <citation type="journal article" date="2009" name="Proc. Natl. Acad. Sci. U.S.A.">
        <title>Giant Marseillevirus highlights the role of amoebae as a melting pot in emergence of chimeric microorganisms.</title>
        <authorList>
            <person name="Boyer M."/>
            <person name="Yutin N."/>
            <person name="Pagnier I."/>
            <person name="Barrassi L."/>
            <person name="Fournous G."/>
            <person name="Espinosa L."/>
            <person name="Robert C."/>
            <person name="Azza S."/>
            <person name="Sun S."/>
            <person name="Rossmann M.G."/>
            <person name="Suzan-Monti M."/>
            <person name="La Scola B."/>
            <person name="Koonin E.V."/>
            <person name="Raoult D."/>
        </authorList>
    </citation>
    <scope>NUCLEOTIDE SEQUENCE [LARGE SCALE GENOMIC DNA]</scope>
    <source>
        <strain evidence="2 3">T19</strain>
    </source>
</reference>
<feature type="domain" description="Replication origin-binding protein" evidence="1">
    <location>
        <begin position="527"/>
        <end position="695"/>
    </location>
</feature>
<dbReference type="GeneID" id="8746421"/>
<sequence length="1173" mass="138059">MHPPKGHQTQSTSYSNFSRYPKKYILSFDNAPETKRFYNGASECPMCNFREKLGFSLEQHWNTEEHRNRWESLVTKSQESHDSSVLWLISRGGDEDVLRKKQEILRYCGLIPPYLRVEWHPKRDVLFFYELPRTFQESRKNRIQEGEKYLEGKGAQWYALRYGVRKGFDLCFVTTHEKTRMPMYAPFESIQNFEMFYRTVPKKKRWFREMMLEGKPLKEVYDLETLEFAKGEVSEKRVYKLFCRARRAFGTEENLKIIPLKSSGEKEGKYKLSLRIFVNRIHKDVGALKGFVDVFRSWLEERPEYELLLKMLDFSIYTKNRQIRIVESAKYGESRYFELFEGWENEVSFKDVFCSCHSSKWVDVGPKLPTLQRQPQKAEKAFVVQEDVEHLRFLLSGLSDERRKDYSKWCEVAFFIFGITKDLEVGAELLREFSMESDGYDERRFDEWISGSASRAVHHPHPVSLWNMRKKFREDNQENPSLLQKLDEELEKIGWAKPEFKTLEKEMFLPRANEILSFKEFVYGQIPEGKDALAIQSSLGTGKTKFVSRYLKENTGMQVILSYRKSLNRELMVKNSGFSLYSDFKDYKIRGCKKLVCSIDSIARMSGHYSVVVIDEFSETINQMMSVCREPMECFEILRELVQNADTVIVLDAFLTESSVQLLRNFGRKVHVVVNEHKAHVGKTCTILPSVEELCLAAQRSLKDGENIVVAMTSEKKLHVLCDMLEEEPGMEGKILRYTADTMNGEPVDASTWKNYRVVAYTSCITAGVSFEEKHFDRVFFYFTSLSCNVVDSIQMLFRVRNISSQNFVGVVNSRRENVPCSIESLKRRIEMDLCSGKRCLKIQNKKKEEKVVIPRGVRLRVLTDELEKNDFTLQYLQNALRNNLSKVWFVEQFFEYLKHQGMSLEEESVFCERRELEIIAKEMKECAVVNDEVECHNILVSEIITEEKHKEINSRGCANTQEKRSCQRYSLCKTFRVPPEKLCFDFIWNYRKFSQQFKNRCLVSGERGDVRKRLRNIIREGVRERRYLSLGERVLRSEKKNTEKVYLAWELLDGLGFSDFDLEKKTKHKDFMLTVDQEIRRVKEQERLYTHFFGCLTKTPIVWINRVLREAFGVSFGKTSRNSGCLWFLTSSFRTRDGEVEFTEEGMFIPQPEWIDRYVPVSSFDEEENLNI</sequence>